<dbReference type="RefSeq" id="WP_242875458.1">
    <property type="nucleotide sequence ID" value="NZ_FMKA01000003.1"/>
</dbReference>
<dbReference type="Pfam" id="PF00005">
    <property type="entry name" value="ABC_tran"/>
    <property type="match status" value="1"/>
</dbReference>
<evidence type="ECO:0000256" key="2">
    <source>
        <dbReference type="ARBA" id="ARBA00022741"/>
    </source>
</evidence>
<proteinExistence type="predicted"/>
<evidence type="ECO:0000313" key="7">
    <source>
        <dbReference type="Proteomes" id="UP000199315"/>
    </source>
</evidence>
<sequence>MKNLWRTMIGKAAAGERTKNGRETGIEVSGLSWQPEQGSGYILNDVSCMFENGKIYGIIGPNGSGKTSLIRNILRFVEAEEGRITLDSLELKGYSRKELAREMALVPQNTNMETSFSAFDIVMMGRVPYQERFAENSDRDREIAEEAMRLTDCYAFRDKAVSMLSGGEAQRVVAARAIAQDTGWLILDEPTSSLDVRHQVEIMEALTKLNREKGRTIIAVLHDINMASQYCSNIVMMKNGRIHSVGEAGEVLTAENLADVYEINFDMIENPGTGRKYYIPYF</sequence>
<dbReference type="FunFam" id="3.40.50.300:FF:000134">
    <property type="entry name" value="Iron-enterobactin ABC transporter ATP-binding protein"/>
    <property type="match status" value="1"/>
</dbReference>
<dbReference type="STRING" id="1619234.SAMN05421730_1003144"/>
<evidence type="ECO:0000259" key="5">
    <source>
        <dbReference type="PROSITE" id="PS50893"/>
    </source>
</evidence>
<keyword evidence="1" id="KW-0813">Transport</keyword>
<name>A0A1D3TQZ3_9FIRM</name>
<dbReference type="AlphaFoldDB" id="A0A1D3TQZ3"/>
<accession>A0A1D3TQZ3</accession>
<evidence type="ECO:0000256" key="4">
    <source>
        <dbReference type="ARBA" id="ARBA00022967"/>
    </source>
</evidence>
<dbReference type="Gene3D" id="3.40.50.300">
    <property type="entry name" value="P-loop containing nucleotide triphosphate hydrolases"/>
    <property type="match status" value="1"/>
</dbReference>
<keyword evidence="2" id="KW-0547">Nucleotide-binding</keyword>
<dbReference type="InterPro" id="IPR027417">
    <property type="entry name" value="P-loop_NTPase"/>
</dbReference>
<dbReference type="GO" id="GO:0016887">
    <property type="term" value="F:ATP hydrolysis activity"/>
    <property type="evidence" value="ECO:0007669"/>
    <property type="project" value="InterPro"/>
</dbReference>
<dbReference type="PROSITE" id="PS50893">
    <property type="entry name" value="ABC_TRANSPORTER_2"/>
    <property type="match status" value="1"/>
</dbReference>
<evidence type="ECO:0000256" key="3">
    <source>
        <dbReference type="ARBA" id="ARBA00022840"/>
    </source>
</evidence>
<dbReference type="SUPFAM" id="SSF52540">
    <property type="entry name" value="P-loop containing nucleoside triphosphate hydrolases"/>
    <property type="match status" value="1"/>
</dbReference>
<dbReference type="PANTHER" id="PTHR42794">
    <property type="entry name" value="HEMIN IMPORT ATP-BINDING PROTEIN HMUV"/>
    <property type="match status" value="1"/>
</dbReference>
<keyword evidence="7" id="KW-1185">Reference proteome</keyword>
<keyword evidence="3 6" id="KW-0067">ATP-binding</keyword>
<dbReference type="InterPro" id="IPR003593">
    <property type="entry name" value="AAA+_ATPase"/>
</dbReference>
<protein>
    <submittedName>
        <fullName evidence="6">Iron complex transport system ATP-binding protein</fullName>
    </submittedName>
</protein>
<keyword evidence="4" id="KW-1278">Translocase</keyword>
<dbReference type="InterPro" id="IPR003439">
    <property type="entry name" value="ABC_transporter-like_ATP-bd"/>
</dbReference>
<gene>
    <name evidence="6" type="ORF">SAMN05421730_1003144</name>
</gene>
<evidence type="ECO:0000313" key="6">
    <source>
        <dbReference type="EMBL" id="SCP96051.1"/>
    </source>
</evidence>
<dbReference type="EMBL" id="FMKA01000003">
    <property type="protein sequence ID" value="SCP96051.1"/>
    <property type="molecule type" value="Genomic_DNA"/>
</dbReference>
<organism evidence="6 7">
    <name type="scientific">Anaerobium acetethylicum</name>
    <dbReference type="NCBI Taxonomy" id="1619234"/>
    <lineage>
        <taxon>Bacteria</taxon>
        <taxon>Bacillati</taxon>
        <taxon>Bacillota</taxon>
        <taxon>Clostridia</taxon>
        <taxon>Lachnospirales</taxon>
        <taxon>Lachnospiraceae</taxon>
        <taxon>Anaerobium</taxon>
    </lineage>
</organism>
<dbReference type="GO" id="GO:0005524">
    <property type="term" value="F:ATP binding"/>
    <property type="evidence" value="ECO:0007669"/>
    <property type="project" value="UniProtKB-KW"/>
</dbReference>
<dbReference type="PANTHER" id="PTHR42794:SF1">
    <property type="entry name" value="HEMIN IMPORT ATP-BINDING PROTEIN HMUV"/>
    <property type="match status" value="1"/>
</dbReference>
<feature type="domain" description="ABC transporter" evidence="5">
    <location>
        <begin position="26"/>
        <end position="264"/>
    </location>
</feature>
<evidence type="ECO:0000256" key="1">
    <source>
        <dbReference type="ARBA" id="ARBA00022448"/>
    </source>
</evidence>
<dbReference type="SMART" id="SM00382">
    <property type="entry name" value="AAA"/>
    <property type="match status" value="1"/>
</dbReference>
<dbReference type="CDD" id="cd03214">
    <property type="entry name" value="ABC_Iron-Siderophores_B12_Hemin"/>
    <property type="match status" value="1"/>
</dbReference>
<dbReference type="Proteomes" id="UP000199315">
    <property type="component" value="Unassembled WGS sequence"/>
</dbReference>
<reference evidence="6 7" key="1">
    <citation type="submission" date="2016-09" db="EMBL/GenBank/DDBJ databases">
        <authorList>
            <person name="Capua I."/>
            <person name="De Benedictis P."/>
            <person name="Joannis T."/>
            <person name="Lombin L.H."/>
            <person name="Cattoli G."/>
        </authorList>
    </citation>
    <scope>NUCLEOTIDE SEQUENCE [LARGE SCALE GENOMIC DNA]</scope>
    <source>
        <strain evidence="6 7">GluBS11</strain>
    </source>
</reference>